<feature type="coiled-coil region" evidence="1">
    <location>
        <begin position="1035"/>
        <end position="1099"/>
    </location>
</feature>
<feature type="compositionally biased region" description="Polar residues" evidence="2">
    <location>
        <begin position="866"/>
        <end position="875"/>
    </location>
</feature>
<evidence type="ECO:0000313" key="3">
    <source>
        <dbReference type="EMBL" id="CAD7585924.1"/>
    </source>
</evidence>
<feature type="coiled-coil region" evidence="1">
    <location>
        <begin position="720"/>
        <end position="761"/>
    </location>
</feature>
<gene>
    <name evidence="3" type="ORF">TGEB3V08_LOCUS377</name>
</gene>
<dbReference type="AlphaFoldDB" id="A0A7R9PGG2"/>
<evidence type="ECO:0000256" key="1">
    <source>
        <dbReference type="SAM" id="Coils"/>
    </source>
</evidence>
<sequence length="1190" mass="130915">MLYSKSCNGDLGAEDPQPPLSKNLANVLVVLSSTAEDGEIEVRISVGNLCVTMDCSENSSLPSISLFTLCDGQQRTSEDQSSDLPVVKDRTSNCRIEKKDVSGTLGQFHSLAMEEVLIAGCLTNNAIENVPLKENNINNNGEIVNSNVDVTSLENSLSRQKNKPNKTISPDSCLTLGTIANVGMKLCRDINKEGSDSGVEVNGAHESLPCLQRISSGLEDSNISSTMSCDSSLISYYSSSYQDAEDLVTGTTMVLPPSGDGTSEAGSESSSITSKDAGQGMKIGTSSIFMKRKTDLTSVLKKSATNRQTTSTPSAVSSARTRVITSSGQPSFTDKTTTLGSTNKPTATSNCRKEKVALSTSIKGVASKLVQQGLSSRASRPNSSSSTGMSKGHSRTSGNITVNVSDKNVVSQSKGRGLFRAVKAKVSSNMPNNDGRWPSSIHRPQPSSTKSREGSIMENTNKKTVSTSTIGMGEDTIMESKASALEKYATLPRRRRYQSPETSVTEVHLRSQSTGRDPSLNRAASLRKQLQVREPPKSLPPYPRHHRTRIYHETSIQTVLTGDDVERALTGTMLLDRTSFRTNQLLDQQVQTEDRLQEHLEDLVILKAECQRQRKEMSQKEECQIQTLTRLQQMEQSLGTMLATVKGKQNDTETGQLNCLQELEDHILSSNHIIAKQQQEIAELQIIRRKLEQETELSLSAHQSLLHQQQEIEVESVELQDFLLAEKTTLAEALKEAEAEVEHQKSEVAQRNCELERQQEECRHLVRISEQRRQENLALQSKLRSLEQCSKDLLLQQGAAMSGAAVALSGLGSRLDGLVEQLASSYNISEKDLEDVIFHNEAYSKSNSSVEVSPEKSSSLHSSESVFRTKQTTPSPKRGASFVSAVISAIRNTAAHSACTQTVEKQQFPSSQPSQPVSDTPTQTDSSPELSELLDLEKDPCLAVESEDYQMSSDSSVGSRLNNSESLQNLSQAILGRQQVDAMLSQEHSCYMPTVTLFERNFNVKEMSYIGLGILRRLQLSEQMNQNQESRLEETRHLNGAVAKLRKELQEARAKLQTTVFEIDRAHAESHRQQDTVQIPLLQEQLSEKEHQLTELTQKFSNSKQLLSENLHQAALELRRQYEAIDAALETLHSIQSIVLQCPPLAKLQRDLEETNFQCASSLPIMMPDLNANAALATNIVPHNPINGTV</sequence>
<reference evidence="3" key="1">
    <citation type="submission" date="2020-11" db="EMBL/GenBank/DDBJ databases">
        <authorList>
            <person name="Tran Van P."/>
        </authorList>
    </citation>
    <scope>NUCLEOTIDE SEQUENCE</scope>
</reference>
<feature type="compositionally biased region" description="Low complexity" evidence="2">
    <location>
        <begin position="258"/>
        <end position="274"/>
    </location>
</feature>
<dbReference type="EMBL" id="OE839163">
    <property type="protein sequence ID" value="CAD7585924.1"/>
    <property type="molecule type" value="Genomic_DNA"/>
</dbReference>
<accession>A0A7R9PGG2</accession>
<organism evidence="3">
    <name type="scientific">Timema genevievae</name>
    <name type="common">Walking stick</name>
    <dbReference type="NCBI Taxonomy" id="629358"/>
    <lineage>
        <taxon>Eukaryota</taxon>
        <taxon>Metazoa</taxon>
        <taxon>Ecdysozoa</taxon>
        <taxon>Arthropoda</taxon>
        <taxon>Hexapoda</taxon>
        <taxon>Insecta</taxon>
        <taxon>Pterygota</taxon>
        <taxon>Neoptera</taxon>
        <taxon>Polyneoptera</taxon>
        <taxon>Phasmatodea</taxon>
        <taxon>Timematodea</taxon>
        <taxon>Timematoidea</taxon>
        <taxon>Timematidae</taxon>
        <taxon>Timema</taxon>
    </lineage>
</organism>
<feature type="region of interest" description="Disordered" evidence="2">
    <location>
        <begin position="300"/>
        <end position="352"/>
    </location>
</feature>
<feature type="region of interest" description="Disordered" evidence="2">
    <location>
        <begin position="371"/>
        <end position="401"/>
    </location>
</feature>
<proteinExistence type="predicted"/>
<feature type="compositionally biased region" description="Low complexity" evidence="2">
    <location>
        <begin position="375"/>
        <end position="391"/>
    </location>
</feature>
<feature type="compositionally biased region" description="Polar residues" evidence="2">
    <location>
        <begin position="499"/>
        <end position="516"/>
    </location>
</feature>
<protein>
    <submittedName>
        <fullName evidence="3">Uncharacterized protein</fullName>
    </submittedName>
</protein>
<feature type="region of interest" description="Disordered" evidence="2">
    <location>
        <begin position="493"/>
        <end position="520"/>
    </location>
</feature>
<feature type="compositionally biased region" description="Low complexity" evidence="2">
    <location>
        <begin position="844"/>
        <end position="865"/>
    </location>
</feature>
<feature type="region of interest" description="Disordered" evidence="2">
    <location>
        <begin position="429"/>
        <end position="456"/>
    </location>
</feature>
<keyword evidence="1" id="KW-0175">Coiled coil</keyword>
<feature type="compositionally biased region" description="Low complexity" evidence="2">
    <location>
        <begin position="906"/>
        <end position="929"/>
    </location>
</feature>
<feature type="region of interest" description="Disordered" evidence="2">
    <location>
        <begin position="844"/>
        <end position="878"/>
    </location>
</feature>
<feature type="region of interest" description="Disordered" evidence="2">
    <location>
        <begin position="898"/>
        <end position="929"/>
    </location>
</feature>
<feature type="compositionally biased region" description="Polar residues" evidence="2">
    <location>
        <begin position="303"/>
        <end position="350"/>
    </location>
</feature>
<feature type="region of interest" description="Disordered" evidence="2">
    <location>
        <begin position="256"/>
        <end position="279"/>
    </location>
</feature>
<name>A0A7R9PGG2_TIMGE</name>
<evidence type="ECO:0000256" key="2">
    <source>
        <dbReference type="SAM" id="MobiDB-lite"/>
    </source>
</evidence>